<name>A0A518B9C9_9BACT</name>
<evidence type="ECO:0000256" key="6">
    <source>
        <dbReference type="ARBA" id="ARBA00048248"/>
    </source>
</evidence>
<dbReference type="RefSeq" id="WP_145261090.1">
    <property type="nucleotide sequence ID" value="NZ_CP036279.1"/>
</dbReference>
<accession>A0A518B9C9</accession>
<dbReference type="PRINTS" id="PR01040">
    <property type="entry name" value="TRNASYNTHTYR"/>
</dbReference>
<feature type="binding site" evidence="7">
    <location>
        <position position="41"/>
    </location>
    <ligand>
        <name>L-tyrosine</name>
        <dbReference type="ChEBI" id="CHEBI:58315"/>
    </ligand>
</feature>
<feature type="short sequence motif" description="'KMSKS' region" evidence="7">
    <location>
        <begin position="239"/>
        <end position="243"/>
    </location>
</feature>
<dbReference type="Gene3D" id="3.10.290.10">
    <property type="entry name" value="RNA-binding S4 domain"/>
    <property type="match status" value="1"/>
</dbReference>
<dbReference type="AlphaFoldDB" id="A0A518B9C9"/>
<dbReference type="HAMAP" id="MF_02006">
    <property type="entry name" value="Tyr_tRNA_synth_type1"/>
    <property type="match status" value="1"/>
</dbReference>
<evidence type="ECO:0000256" key="3">
    <source>
        <dbReference type="ARBA" id="ARBA00022840"/>
    </source>
</evidence>
<dbReference type="InterPro" id="IPR036986">
    <property type="entry name" value="S4_RNA-bd_sf"/>
</dbReference>
<dbReference type="Gene3D" id="1.10.240.10">
    <property type="entry name" value="Tyrosyl-Transfer RNA Synthetase"/>
    <property type="match status" value="1"/>
</dbReference>
<gene>
    <name evidence="7 8" type="primary">tyrS</name>
    <name evidence="8" type="ORF">Pan216_44270</name>
</gene>
<comment type="function">
    <text evidence="7">Catalyzes the attachment of tyrosine to tRNA(Tyr) in a two-step reaction: tyrosine is first activated by ATP to form Tyr-AMP and then transferred to the acceptor end of tRNA(Tyr).</text>
</comment>
<dbReference type="PANTHER" id="PTHR11766:SF0">
    <property type="entry name" value="TYROSINE--TRNA LIGASE, MITOCHONDRIAL"/>
    <property type="match status" value="1"/>
</dbReference>
<feature type="binding site" evidence="7">
    <location>
        <position position="178"/>
    </location>
    <ligand>
        <name>L-tyrosine</name>
        <dbReference type="ChEBI" id="CHEBI:58315"/>
    </ligand>
</feature>
<comment type="catalytic activity">
    <reaction evidence="6 7">
        <text>tRNA(Tyr) + L-tyrosine + ATP = L-tyrosyl-tRNA(Tyr) + AMP + diphosphate + H(+)</text>
        <dbReference type="Rhea" id="RHEA:10220"/>
        <dbReference type="Rhea" id="RHEA-COMP:9706"/>
        <dbReference type="Rhea" id="RHEA-COMP:9707"/>
        <dbReference type="ChEBI" id="CHEBI:15378"/>
        <dbReference type="ChEBI" id="CHEBI:30616"/>
        <dbReference type="ChEBI" id="CHEBI:33019"/>
        <dbReference type="ChEBI" id="CHEBI:58315"/>
        <dbReference type="ChEBI" id="CHEBI:78442"/>
        <dbReference type="ChEBI" id="CHEBI:78536"/>
        <dbReference type="ChEBI" id="CHEBI:456215"/>
        <dbReference type="EC" id="6.1.1.1"/>
    </reaction>
</comment>
<evidence type="ECO:0000256" key="2">
    <source>
        <dbReference type="ARBA" id="ARBA00022741"/>
    </source>
</evidence>
<keyword evidence="7" id="KW-0963">Cytoplasm</keyword>
<evidence type="ECO:0000256" key="1">
    <source>
        <dbReference type="ARBA" id="ARBA00022598"/>
    </source>
</evidence>
<dbReference type="InterPro" id="IPR002305">
    <property type="entry name" value="aa-tRNA-synth_Ic"/>
</dbReference>
<sequence>MTEAAFWSDLTDRGMVQQTTNETMGDWIASQLGSNDELTCYCGFDPTADSLHIGSLLPVVGLRRLKNAGLKPIALVGGATGMIGDPSGKTTERTLLDADALDANVKGIGGQLETLLEGTAGQDFLMVNNYDWFGDIRFVDFLRDVGKHFSVNMMVAKESVRARLEDRDHGISYTEFSYMLLQAYDFLHLFETHGCRLQVGGSDQWGNITAGIDLIHRKHHGEEIEGITFPLITTSSGKKFGKSEKGNIWLDRKRTHPYFMYKYFFDTDDADVVRFLKCFTFVPLEEIGGLATSMETEPHLRATQKALARQVTGMVHGAETAEACAGLEPAMHHDDVEAFEKHAETLGLLDPSSIGSEESSTDLPVVHRPLSELQGEGLLAADLAIACGLFKSKGEVRREVGSNSGFRIDGKPVESFDYRITSQLLGSRRVLQIRKGKKNKRMVCFHG</sequence>
<evidence type="ECO:0000313" key="9">
    <source>
        <dbReference type="Proteomes" id="UP000317093"/>
    </source>
</evidence>
<dbReference type="InterPro" id="IPR014729">
    <property type="entry name" value="Rossmann-like_a/b/a_fold"/>
</dbReference>
<feature type="short sequence motif" description="'HIGH' region" evidence="7">
    <location>
        <begin position="46"/>
        <end position="55"/>
    </location>
</feature>
<comment type="subcellular location">
    <subcellularLocation>
        <location evidence="7">Cytoplasm</location>
    </subcellularLocation>
</comment>
<keyword evidence="9" id="KW-1185">Reference proteome</keyword>
<dbReference type="GO" id="GO:0006437">
    <property type="term" value="P:tyrosyl-tRNA aminoacylation"/>
    <property type="evidence" value="ECO:0007669"/>
    <property type="project" value="UniProtKB-UniRule"/>
</dbReference>
<dbReference type="EMBL" id="CP036279">
    <property type="protein sequence ID" value="QDU63547.1"/>
    <property type="molecule type" value="Genomic_DNA"/>
</dbReference>
<evidence type="ECO:0000256" key="7">
    <source>
        <dbReference type="HAMAP-Rule" id="MF_02006"/>
    </source>
</evidence>
<dbReference type="InterPro" id="IPR002307">
    <property type="entry name" value="Tyr-tRNA-ligase"/>
</dbReference>
<dbReference type="GO" id="GO:0005829">
    <property type="term" value="C:cytosol"/>
    <property type="evidence" value="ECO:0007669"/>
    <property type="project" value="TreeGrafter"/>
</dbReference>
<dbReference type="CDD" id="cd00805">
    <property type="entry name" value="TyrRS_core"/>
    <property type="match status" value="1"/>
</dbReference>
<dbReference type="OrthoDB" id="9804243at2"/>
<dbReference type="GO" id="GO:0003723">
    <property type="term" value="F:RNA binding"/>
    <property type="evidence" value="ECO:0007669"/>
    <property type="project" value="InterPro"/>
</dbReference>
<dbReference type="InterPro" id="IPR024107">
    <property type="entry name" value="Tyr-tRNA-ligase_bac_1"/>
</dbReference>
<keyword evidence="1 7" id="KW-0436">Ligase</keyword>
<reference evidence="8 9" key="1">
    <citation type="submission" date="2019-02" db="EMBL/GenBank/DDBJ databases">
        <title>Deep-cultivation of Planctomycetes and their phenomic and genomic characterization uncovers novel biology.</title>
        <authorList>
            <person name="Wiegand S."/>
            <person name="Jogler M."/>
            <person name="Boedeker C."/>
            <person name="Pinto D."/>
            <person name="Vollmers J."/>
            <person name="Rivas-Marin E."/>
            <person name="Kohn T."/>
            <person name="Peeters S.H."/>
            <person name="Heuer A."/>
            <person name="Rast P."/>
            <person name="Oberbeckmann S."/>
            <person name="Bunk B."/>
            <person name="Jeske O."/>
            <person name="Meyerdierks A."/>
            <person name="Storesund J.E."/>
            <person name="Kallscheuer N."/>
            <person name="Luecker S."/>
            <person name="Lage O.M."/>
            <person name="Pohl T."/>
            <person name="Merkel B.J."/>
            <person name="Hornburger P."/>
            <person name="Mueller R.-W."/>
            <person name="Bruemmer F."/>
            <person name="Labrenz M."/>
            <person name="Spormann A.M."/>
            <person name="Op den Camp H."/>
            <person name="Overmann J."/>
            <person name="Amann R."/>
            <person name="Jetten M.S.M."/>
            <person name="Mascher T."/>
            <person name="Medema M.H."/>
            <person name="Devos D.P."/>
            <person name="Kaster A.-K."/>
            <person name="Ovreas L."/>
            <person name="Rohde M."/>
            <person name="Galperin M.Y."/>
            <person name="Jogler C."/>
        </authorList>
    </citation>
    <scope>NUCLEOTIDE SEQUENCE [LARGE SCALE GENOMIC DNA]</scope>
    <source>
        <strain evidence="8 9">Pan216</strain>
    </source>
</reference>
<comment type="subunit">
    <text evidence="7">Homodimer.</text>
</comment>
<organism evidence="8 9">
    <name type="scientific">Kolteria novifilia</name>
    <dbReference type="NCBI Taxonomy" id="2527975"/>
    <lineage>
        <taxon>Bacteria</taxon>
        <taxon>Pseudomonadati</taxon>
        <taxon>Planctomycetota</taxon>
        <taxon>Planctomycetia</taxon>
        <taxon>Kolteriales</taxon>
        <taxon>Kolteriaceae</taxon>
        <taxon>Kolteria</taxon>
    </lineage>
</organism>
<dbReference type="KEGG" id="knv:Pan216_44270"/>
<dbReference type="Gene3D" id="3.40.50.620">
    <property type="entry name" value="HUPs"/>
    <property type="match status" value="1"/>
</dbReference>
<dbReference type="EC" id="6.1.1.1" evidence="7"/>
<feature type="binding site" evidence="7">
    <location>
        <position position="242"/>
    </location>
    <ligand>
        <name>ATP</name>
        <dbReference type="ChEBI" id="CHEBI:30616"/>
    </ligand>
</feature>
<dbReference type="FunFam" id="1.10.240.10:FF:000001">
    <property type="entry name" value="Tyrosine--tRNA ligase"/>
    <property type="match status" value="1"/>
</dbReference>
<proteinExistence type="inferred from homology"/>
<protein>
    <recommendedName>
        <fullName evidence="7">Tyrosine--tRNA ligase</fullName>
        <ecNumber evidence="7">6.1.1.1</ecNumber>
    </recommendedName>
    <alternativeName>
        <fullName evidence="7">Tyrosyl-tRNA synthetase</fullName>
        <shortName evidence="7">TyrRS</shortName>
    </alternativeName>
</protein>
<evidence type="ECO:0000313" key="8">
    <source>
        <dbReference type="EMBL" id="QDU63547.1"/>
    </source>
</evidence>
<evidence type="ECO:0000256" key="5">
    <source>
        <dbReference type="ARBA" id="ARBA00023146"/>
    </source>
</evidence>
<dbReference type="SUPFAM" id="SSF52374">
    <property type="entry name" value="Nucleotidylyl transferase"/>
    <property type="match status" value="1"/>
</dbReference>
<keyword evidence="4 7" id="KW-0648">Protein biosynthesis</keyword>
<dbReference type="Proteomes" id="UP000317093">
    <property type="component" value="Chromosome"/>
</dbReference>
<dbReference type="GO" id="GO:0005524">
    <property type="term" value="F:ATP binding"/>
    <property type="evidence" value="ECO:0007669"/>
    <property type="project" value="UniProtKB-UniRule"/>
</dbReference>
<dbReference type="GO" id="GO:0004831">
    <property type="term" value="F:tyrosine-tRNA ligase activity"/>
    <property type="evidence" value="ECO:0007669"/>
    <property type="project" value="UniProtKB-UniRule"/>
</dbReference>
<keyword evidence="5 7" id="KW-0030">Aminoacyl-tRNA synthetase</keyword>
<keyword evidence="2 7" id="KW-0547">Nucleotide-binding</keyword>
<keyword evidence="3 7" id="KW-0067">ATP-binding</keyword>
<dbReference type="SUPFAM" id="SSF55174">
    <property type="entry name" value="Alpha-L RNA-binding motif"/>
    <property type="match status" value="1"/>
</dbReference>
<dbReference type="Pfam" id="PF00579">
    <property type="entry name" value="tRNA-synt_1b"/>
    <property type="match status" value="1"/>
</dbReference>
<comment type="similarity">
    <text evidence="7">Belongs to the class-I aminoacyl-tRNA synthetase family. TyrS type 1 subfamily.</text>
</comment>
<dbReference type="PANTHER" id="PTHR11766">
    <property type="entry name" value="TYROSYL-TRNA SYNTHETASE"/>
    <property type="match status" value="1"/>
</dbReference>
<dbReference type="InterPro" id="IPR024088">
    <property type="entry name" value="Tyr-tRNA-ligase_bac-type"/>
</dbReference>
<evidence type="ECO:0000256" key="4">
    <source>
        <dbReference type="ARBA" id="ARBA00022917"/>
    </source>
</evidence>
<feature type="binding site" evidence="7">
    <location>
        <position position="182"/>
    </location>
    <ligand>
        <name>L-tyrosine</name>
        <dbReference type="ChEBI" id="CHEBI:58315"/>
    </ligand>
</feature>
<dbReference type="NCBIfam" id="TIGR00234">
    <property type="entry name" value="tyrS"/>
    <property type="match status" value="1"/>
</dbReference>